<dbReference type="OrthoDB" id="308440at2759"/>
<keyword evidence="13" id="KW-1185">Reference proteome</keyword>
<dbReference type="InterPro" id="IPR019756">
    <property type="entry name" value="Pept_S26A_signal_pept_1_Ser-AS"/>
</dbReference>
<evidence type="ECO:0000256" key="11">
    <source>
        <dbReference type="ARBA" id="ARBA00023136"/>
    </source>
</evidence>
<gene>
    <name evidence="12" type="ORF">CRG98_012723</name>
</gene>
<keyword evidence="8" id="KW-0645">Protease</keyword>
<accession>A0A2I0KEB4</accession>
<dbReference type="GeneID" id="116187068"/>
<dbReference type="InterPro" id="IPR019533">
    <property type="entry name" value="Peptidase_S26"/>
</dbReference>
<name>A0A2I0KEB4_PUNGR</name>
<dbReference type="CDD" id="cd06530">
    <property type="entry name" value="S26_SPase_I"/>
    <property type="match status" value="1"/>
</dbReference>
<keyword evidence="11" id="KW-0472">Membrane</keyword>
<dbReference type="AlphaFoldDB" id="A0A2I0KEB4"/>
<dbReference type="InterPro" id="IPR000223">
    <property type="entry name" value="Pept_S26A_signal_pept_1"/>
</dbReference>
<dbReference type="PRINTS" id="PR00727">
    <property type="entry name" value="LEADERPTASE"/>
</dbReference>
<dbReference type="InterPro" id="IPR036286">
    <property type="entry name" value="LexA/Signal_pep-like_sf"/>
</dbReference>
<protein>
    <recommendedName>
        <fullName evidence="5">signal peptidase I</fullName>
        <ecNumber evidence="5">3.4.21.89</ecNumber>
    </recommendedName>
</protein>
<dbReference type="PANTHER" id="PTHR43390:SF10">
    <property type="entry name" value="PEPTIDASE S26 DOMAIN-CONTAINING PROTEIN"/>
    <property type="match status" value="1"/>
</dbReference>
<sequence>MDALPVLALLWSTFSELLFIPSSSMYPTLRVGDRIIVEKASFYIRSPAVNEIVTFRNPTQKLESKKDDIFIKRIVAKAGDWVEVKQGSLHVNGIAQIEDFIAERPRYSSRLTFVPKDHVYVLGDNRNNSYDSHVWGPLPVKNIVGRFVTCCYRPSNHLTVTTQT</sequence>
<evidence type="ECO:0000256" key="9">
    <source>
        <dbReference type="ARBA" id="ARBA00022801"/>
    </source>
</evidence>
<keyword evidence="9" id="KW-0378">Hydrolase</keyword>
<dbReference type="PROSITE" id="PS00501">
    <property type="entry name" value="SPASE_I_1"/>
    <property type="match status" value="1"/>
</dbReference>
<evidence type="ECO:0000313" key="12">
    <source>
        <dbReference type="EMBL" id="PKI66857.1"/>
    </source>
</evidence>
<dbReference type="Gene3D" id="2.10.109.10">
    <property type="entry name" value="Umud Fragment, subunit A"/>
    <property type="match status" value="1"/>
</dbReference>
<evidence type="ECO:0000256" key="7">
    <source>
        <dbReference type="ARBA" id="ARBA00022640"/>
    </source>
</evidence>
<dbReference type="SUPFAM" id="SSF51306">
    <property type="entry name" value="LexA/Signal peptidase"/>
    <property type="match status" value="1"/>
</dbReference>
<dbReference type="PROSITE" id="PS00761">
    <property type="entry name" value="SPASE_I_3"/>
    <property type="match status" value="1"/>
</dbReference>
<proteinExistence type="inferred from homology"/>
<evidence type="ECO:0000313" key="13">
    <source>
        <dbReference type="Proteomes" id="UP000233551"/>
    </source>
</evidence>
<comment type="subcellular location">
    <subcellularLocation>
        <location evidence="3">Membrane</location>
    </subcellularLocation>
    <subcellularLocation>
        <location evidence="2">Plastid</location>
        <location evidence="2">Chloroplast</location>
    </subcellularLocation>
</comment>
<evidence type="ECO:0000256" key="5">
    <source>
        <dbReference type="ARBA" id="ARBA00013208"/>
    </source>
</evidence>
<evidence type="ECO:0000256" key="4">
    <source>
        <dbReference type="ARBA" id="ARBA00009370"/>
    </source>
</evidence>
<dbReference type="STRING" id="22663.A0A2I0KEB4"/>
<evidence type="ECO:0000256" key="10">
    <source>
        <dbReference type="ARBA" id="ARBA00022946"/>
    </source>
</evidence>
<dbReference type="Proteomes" id="UP000233551">
    <property type="component" value="Unassembled WGS sequence"/>
</dbReference>
<dbReference type="GO" id="GO:0004252">
    <property type="term" value="F:serine-type endopeptidase activity"/>
    <property type="evidence" value="ECO:0007669"/>
    <property type="project" value="InterPro"/>
</dbReference>
<comment type="similarity">
    <text evidence="4">Belongs to the peptidase S26 family.</text>
</comment>
<keyword evidence="7" id="KW-0934">Plastid</keyword>
<comment type="catalytic activity">
    <reaction evidence="1">
        <text>Cleavage of hydrophobic, N-terminal signal or leader sequences from secreted and periplasmic proteins.</text>
        <dbReference type="EC" id="3.4.21.89"/>
    </reaction>
</comment>
<dbReference type="InterPro" id="IPR019758">
    <property type="entry name" value="Pept_S26A_signal_pept_1_CS"/>
</dbReference>
<keyword evidence="10" id="KW-0809">Transit peptide</keyword>
<organism evidence="12 13">
    <name type="scientific">Punica granatum</name>
    <name type="common">Pomegranate</name>
    <dbReference type="NCBI Taxonomy" id="22663"/>
    <lineage>
        <taxon>Eukaryota</taxon>
        <taxon>Viridiplantae</taxon>
        <taxon>Streptophyta</taxon>
        <taxon>Embryophyta</taxon>
        <taxon>Tracheophyta</taxon>
        <taxon>Spermatophyta</taxon>
        <taxon>Magnoliopsida</taxon>
        <taxon>eudicotyledons</taxon>
        <taxon>Gunneridae</taxon>
        <taxon>Pentapetalae</taxon>
        <taxon>rosids</taxon>
        <taxon>malvids</taxon>
        <taxon>Myrtales</taxon>
        <taxon>Lythraceae</taxon>
        <taxon>Punica</taxon>
    </lineage>
</organism>
<dbReference type="EC" id="3.4.21.89" evidence="5"/>
<dbReference type="GO" id="GO:0010027">
    <property type="term" value="P:thylakoid membrane organization"/>
    <property type="evidence" value="ECO:0007669"/>
    <property type="project" value="TreeGrafter"/>
</dbReference>
<dbReference type="EMBL" id="PGOL01000656">
    <property type="protein sequence ID" value="PKI66857.1"/>
    <property type="molecule type" value="Genomic_DNA"/>
</dbReference>
<dbReference type="PANTHER" id="PTHR43390">
    <property type="entry name" value="SIGNAL PEPTIDASE I"/>
    <property type="match status" value="1"/>
</dbReference>
<dbReference type="GO" id="GO:0009535">
    <property type="term" value="C:chloroplast thylakoid membrane"/>
    <property type="evidence" value="ECO:0007669"/>
    <property type="project" value="TreeGrafter"/>
</dbReference>
<dbReference type="Pfam" id="PF10502">
    <property type="entry name" value="Peptidase_S26"/>
    <property type="match status" value="1"/>
</dbReference>
<keyword evidence="6" id="KW-0150">Chloroplast</keyword>
<dbReference type="NCBIfam" id="TIGR02227">
    <property type="entry name" value="sigpep_I_bact"/>
    <property type="match status" value="1"/>
</dbReference>
<dbReference type="GO" id="GO:0009003">
    <property type="term" value="F:signal peptidase activity"/>
    <property type="evidence" value="ECO:0007669"/>
    <property type="project" value="UniProtKB-EC"/>
</dbReference>
<evidence type="ECO:0000256" key="3">
    <source>
        <dbReference type="ARBA" id="ARBA00004370"/>
    </source>
</evidence>
<dbReference type="FunFam" id="2.10.109.10:FF:000012">
    <property type="entry name" value="Peptidase/ serine-type peptidase"/>
    <property type="match status" value="1"/>
</dbReference>
<reference evidence="12 13" key="1">
    <citation type="submission" date="2017-11" db="EMBL/GenBank/DDBJ databases">
        <title>De-novo sequencing of pomegranate (Punica granatum L.) genome.</title>
        <authorList>
            <person name="Akparov Z."/>
            <person name="Amiraslanov A."/>
            <person name="Hajiyeva S."/>
            <person name="Abbasov M."/>
            <person name="Kaur K."/>
            <person name="Hamwieh A."/>
            <person name="Solovyev V."/>
            <person name="Salamov A."/>
            <person name="Braich B."/>
            <person name="Kosarev P."/>
            <person name="Mahmoud A."/>
            <person name="Hajiyev E."/>
            <person name="Babayeva S."/>
            <person name="Izzatullayeva V."/>
            <person name="Mammadov A."/>
            <person name="Mammadov A."/>
            <person name="Sharifova S."/>
            <person name="Ojaghi J."/>
            <person name="Eynullazada K."/>
            <person name="Bayramov B."/>
            <person name="Abdulazimova A."/>
            <person name="Shahmuradov I."/>
        </authorList>
    </citation>
    <scope>NUCLEOTIDE SEQUENCE [LARGE SCALE GENOMIC DNA]</scope>
    <source>
        <strain evidence="13">cv. AG2017</strain>
        <tissue evidence="12">Leaf</tissue>
    </source>
</reference>
<evidence type="ECO:0000256" key="6">
    <source>
        <dbReference type="ARBA" id="ARBA00022528"/>
    </source>
</evidence>
<evidence type="ECO:0000256" key="2">
    <source>
        <dbReference type="ARBA" id="ARBA00004229"/>
    </source>
</evidence>
<dbReference type="GO" id="GO:0006465">
    <property type="term" value="P:signal peptide processing"/>
    <property type="evidence" value="ECO:0007669"/>
    <property type="project" value="InterPro"/>
</dbReference>
<comment type="caution">
    <text evidence="12">The sequence shown here is derived from an EMBL/GenBank/DDBJ whole genome shotgun (WGS) entry which is preliminary data.</text>
</comment>
<evidence type="ECO:0000256" key="8">
    <source>
        <dbReference type="ARBA" id="ARBA00022670"/>
    </source>
</evidence>
<evidence type="ECO:0000256" key="1">
    <source>
        <dbReference type="ARBA" id="ARBA00000677"/>
    </source>
</evidence>